<keyword evidence="3" id="KW-0067">ATP-binding</keyword>
<gene>
    <name evidence="3" type="ORF">N868_07955</name>
</gene>
<proteinExistence type="predicted"/>
<dbReference type="InterPro" id="IPR003959">
    <property type="entry name" value="ATPase_AAA_core"/>
</dbReference>
<dbReference type="GO" id="GO:0000731">
    <property type="term" value="P:DNA synthesis involved in DNA repair"/>
    <property type="evidence" value="ECO:0007669"/>
    <property type="project" value="TreeGrafter"/>
</dbReference>
<organism evidence="3 4">
    <name type="scientific">Cellulomonas carbonis T26</name>
    <dbReference type="NCBI Taxonomy" id="947969"/>
    <lineage>
        <taxon>Bacteria</taxon>
        <taxon>Bacillati</taxon>
        <taxon>Actinomycetota</taxon>
        <taxon>Actinomycetes</taxon>
        <taxon>Micrococcales</taxon>
        <taxon>Cellulomonadaceae</taxon>
        <taxon>Cellulomonas</taxon>
    </lineage>
</organism>
<dbReference type="RefSeq" id="WP_043604221.1">
    <property type="nucleotide sequence ID" value="NZ_AXCY01000016.1"/>
</dbReference>
<dbReference type="GO" id="GO:0016887">
    <property type="term" value="F:ATP hydrolysis activity"/>
    <property type="evidence" value="ECO:0007669"/>
    <property type="project" value="InterPro"/>
</dbReference>
<name>A0A0A0BTF5_9CELL</name>
<keyword evidence="4" id="KW-1185">Reference proteome</keyword>
<protein>
    <submittedName>
        <fullName evidence="3">ATP-binding protein</fullName>
    </submittedName>
</protein>
<evidence type="ECO:0000256" key="1">
    <source>
        <dbReference type="ARBA" id="ARBA00023236"/>
    </source>
</evidence>
<dbReference type="GO" id="GO:0006302">
    <property type="term" value="P:double-strand break repair"/>
    <property type="evidence" value="ECO:0007669"/>
    <property type="project" value="TreeGrafter"/>
</dbReference>
<dbReference type="Gene3D" id="3.40.50.300">
    <property type="entry name" value="P-loop containing nucleotide triphosphate hydrolases"/>
    <property type="match status" value="2"/>
</dbReference>
<keyword evidence="1" id="KW-0742">SOS response</keyword>
<dbReference type="Proteomes" id="UP000029839">
    <property type="component" value="Unassembled WGS sequence"/>
</dbReference>
<evidence type="ECO:0000313" key="3">
    <source>
        <dbReference type="EMBL" id="KGM11688.1"/>
    </source>
</evidence>
<dbReference type="InterPro" id="IPR014555">
    <property type="entry name" value="RecF-like"/>
</dbReference>
<comment type="caution">
    <text evidence="3">The sequence shown here is derived from an EMBL/GenBank/DDBJ whole genome shotgun (WGS) entry which is preliminary data.</text>
</comment>
<keyword evidence="3" id="KW-0547">Nucleotide-binding</keyword>
<dbReference type="PANTHER" id="PTHR32182:SF25">
    <property type="entry name" value="SLR1056 PROTEIN"/>
    <property type="match status" value="1"/>
</dbReference>
<dbReference type="AlphaFoldDB" id="A0A0A0BTF5"/>
<reference evidence="3 4" key="2">
    <citation type="journal article" date="2015" name="Stand. Genomic Sci.">
        <title>Draft genome sequence of Cellulomonas carbonis T26(T) and comparative analysis of six Cellulomonas genomes.</title>
        <authorList>
            <person name="Zhuang W."/>
            <person name="Zhang S."/>
            <person name="Xia X."/>
            <person name="Wang G."/>
        </authorList>
    </citation>
    <scope>NUCLEOTIDE SEQUENCE [LARGE SCALE GENOMIC DNA]</scope>
    <source>
        <strain evidence="3 4">T26</strain>
    </source>
</reference>
<dbReference type="EMBL" id="AXCY01000016">
    <property type="protein sequence ID" value="KGM11688.1"/>
    <property type="molecule type" value="Genomic_DNA"/>
</dbReference>
<sequence length="369" mass="39328">MIRTLAVEGYRSLDELVVDLGPLTVVTGPNGSGKTSVYRALRLLADLVREGAIASLAREGGLRSALHAGDRGAGPVAMRLGFSADDLSYAIDLGLPQLGPFRLDPEIKVEAVWSGPVLRPATLVADRHGPRVRTRDDDGAWRVAPWRLGDHESLMGALVEPSDAPELYALREQARRWRFYDHLRTDADAASRRPGVATFTPVLDPTGADLAAALLTIQRVGVAAGLDAAVDAAFPGSRLEVTEDDEGTCRTWLHQRGLRRPMGAAELSDGTLRFLLLAAALLSPRPPALLVLNEPEASLHPAVVPALAALVVDAAERSQVVVVTHSEPLVRALRDAARLVELERTGAATRVVGGSAGEGPDWAWPSRKG</sequence>
<evidence type="ECO:0000259" key="2">
    <source>
        <dbReference type="Pfam" id="PF13304"/>
    </source>
</evidence>
<keyword evidence="1" id="KW-0227">DNA damage</keyword>
<dbReference type="SUPFAM" id="SSF52540">
    <property type="entry name" value="P-loop containing nucleoside triphosphate hydrolases"/>
    <property type="match status" value="1"/>
</dbReference>
<reference evidence="3 4" key="1">
    <citation type="submission" date="2013-08" db="EMBL/GenBank/DDBJ databases">
        <title>Genome sequencing of Cellulomonas carbonis T26.</title>
        <authorList>
            <person name="Chen F."/>
            <person name="Li Y."/>
            <person name="Wang G."/>
        </authorList>
    </citation>
    <scope>NUCLEOTIDE SEQUENCE [LARGE SCALE GENOMIC DNA]</scope>
    <source>
        <strain evidence="3 4">T26</strain>
    </source>
</reference>
<dbReference type="FunFam" id="3.40.50.300:FF:002708">
    <property type="entry name" value="FeS assembly ATPase SufC"/>
    <property type="match status" value="1"/>
</dbReference>
<feature type="domain" description="ATPase AAA-type core" evidence="2">
    <location>
        <begin position="23"/>
        <end position="330"/>
    </location>
</feature>
<dbReference type="GO" id="GO:0009432">
    <property type="term" value="P:SOS response"/>
    <property type="evidence" value="ECO:0007669"/>
    <property type="project" value="UniProtKB-KW"/>
</dbReference>
<accession>A0A0A0BTF5</accession>
<dbReference type="GO" id="GO:0005524">
    <property type="term" value="F:ATP binding"/>
    <property type="evidence" value="ECO:0007669"/>
    <property type="project" value="UniProtKB-KW"/>
</dbReference>
<dbReference type="PANTHER" id="PTHR32182">
    <property type="entry name" value="DNA REPLICATION AND REPAIR PROTEIN RECF"/>
    <property type="match status" value="1"/>
</dbReference>
<evidence type="ECO:0000313" key="4">
    <source>
        <dbReference type="Proteomes" id="UP000029839"/>
    </source>
</evidence>
<dbReference type="InterPro" id="IPR027417">
    <property type="entry name" value="P-loop_NTPase"/>
</dbReference>
<dbReference type="PIRSF" id="PIRSF029347">
    <property type="entry name" value="RecF"/>
    <property type="match status" value="1"/>
</dbReference>
<dbReference type="OrthoDB" id="104167at2"/>
<dbReference type="Pfam" id="PF13304">
    <property type="entry name" value="AAA_21"/>
    <property type="match status" value="1"/>
</dbReference>